<proteinExistence type="predicted"/>
<feature type="transmembrane region" description="Helical" evidence="6">
    <location>
        <begin position="470"/>
        <end position="489"/>
    </location>
</feature>
<dbReference type="PANTHER" id="PTHR43568">
    <property type="entry name" value="P PROTEIN"/>
    <property type="match status" value="1"/>
</dbReference>
<evidence type="ECO:0000256" key="3">
    <source>
        <dbReference type="ARBA" id="ARBA00022692"/>
    </source>
</evidence>
<keyword evidence="9" id="KW-1185">Reference proteome</keyword>
<evidence type="ECO:0000313" key="8">
    <source>
        <dbReference type="EMBL" id="KAL3403391.1"/>
    </source>
</evidence>
<feature type="transmembrane region" description="Helical" evidence="6">
    <location>
        <begin position="384"/>
        <end position="412"/>
    </location>
</feature>
<feature type="transmembrane region" description="Helical" evidence="6">
    <location>
        <begin position="344"/>
        <end position="364"/>
    </location>
</feature>
<dbReference type="PANTHER" id="PTHR43568:SF1">
    <property type="entry name" value="P PROTEIN"/>
    <property type="match status" value="1"/>
</dbReference>
<feature type="transmembrane region" description="Helical" evidence="6">
    <location>
        <begin position="424"/>
        <end position="442"/>
    </location>
</feature>
<feature type="domain" description="Citrate transporter-like" evidence="7">
    <location>
        <begin position="304"/>
        <end position="734"/>
    </location>
</feature>
<comment type="caution">
    <text evidence="8">The sequence shown here is derived from an EMBL/GenBank/DDBJ whole genome shotgun (WGS) entry which is preliminary data.</text>
</comment>
<feature type="transmembrane region" description="Helical" evidence="6">
    <location>
        <begin position="680"/>
        <end position="698"/>
    </location>
</feature>
<dbReference type="Pfam" id="PF03600">
    <property type="entry name" value="CitMHS"/>
    <property type="match status" value="1"/>
</dbReference>
<dbReference type="GO" id="GO:0016020">
    <property type="term" value="C:membrane"/>
    <property type="evidence" value="ECO:0007669"/>
    <property type="project" value="UniProtKB-SubCell"/>
</dbReference>
<feature type="transmembrane region" description="Helical" evidence="6">
    <location>
        <begin position="771"/>
        <end position="794"/>
    </location>
</feature>
<keyword evidence="2" id="KW-0813">Transport</keyword>
<dbReference type="InterPro" id="IPR051475">
    <property type="entry name" value="Diverse_Ion_Transporter"/>
</dbReference>
<evidence type="ECO:0000256" key="5">
    <source>
        <dbReference type="ARBA" id="ARBA00023136"/>
    </source>
</evidence>
<evidence type="ECO:0000256" key="1">
    <source>
        <dbReference type="ARBA" id="ARBA00004141"/>
    </source>
</evidence>
<feature type="transmembrane region" description="Helical" evidence="6">
    <location>
        <begin position="581"/>
        <end position="599"/>
    </location>
</feature>
<evidence type="ECO:0000259" key="7">
    <source>
        <dbReference type="Pfam" id="PF03600"/>
    </source>
</evidence>
<evidence type="ECO:0000313" key="9">
    <source>
        <dbReference type="Proteomes" id="UP001627154"/>
    </source>
</evidence>
<evidence type="ECO:0000256" key="2">
    <source>
        <dbReference type="ARBA" id="ARBA00022448"/>
    </source>
</evidence>
<sequence length="798" mass="89230">MFSDSSDDEQSELGTPICYRKKSQKLGSSSLTNSSVVFRNLSKEMLSIWSRLPEAVRLDPSLAAYQRDYDNVHKFGEPSTSRTGCFVVNMSLTHRLLDDVQEEDRGSTTESNQINSHARKLSPIARNIKLILLVSCWATLFFALMSTRAKVETFSQISVPNDEIKDLPIHGKPQSNIISVVLEGAFVTKNYTNATLLEYDLSVWFEFVYDSRLGKNDSSVKNISEVWKLPIIPPSIYSDFYPSQKERKVFDIDYFPNDLGRGQIFLKFKTNVNSTMPVSVYYDTSPINTEDGIALGAAVLVGLYLLIIFELIHKTIAAMLASTSSLAILAALNEKPTMTEIMSWIDIDTLLLLLSMMIIVAVVADTGIFDYLAVYAYEITSGKIWPLITTICMFTVVLSCFLDNVATILLMTPVTIRLCEVMQLNPVPVLTTMLIFSNIGGATTPVGDPPNVIICSNKAVIDAGVNFSTFMAHMGTGVVIVCFVVYGYFRIIFRNLDVLKFDEPQDVQDLRHEIVIWQKAAASLSSYSKDENVVRGTLEKKVKRLLQQLKQKLNNDTIMREYHYKNTLEELKEKYPIRNKILLAKSGMTMLLVIILFFLHSIPNFNLSLGWSAFLGVLLLLIIADKQDLDGIMARVEWSTLLFFAALFVLMEALTKLGLITWIGSKTELIILSVDEESRLAVAILLLLWVSSIAGAFVDNVPLATMMIRIATRLAENQDLRLPLQPLVWALAFGSCMGGNGTLIGATANVVCAGVAEQHGYRFTFCQFFKMGFPVLLISTMTVTLYLMVAHVAFDWNY</sequence>
<dbReference type="AlphaFoldDB" id="A0ABD2XFH0"/>
<dbReference type="InterPro" id="IPR004680">
    <property type="entry name" value="Cit_transptr-like_dom"/>
</dbReference>
<evidence type="ECO:0000256" key="6">
    <source>
        <dbReference type="SAM" id="Phobius"/>
    </source>
</evidence>
<name>A0ABD2XFH0_9HYME</name>
<comment type="subcellular location">
    <subcellularLocation>
        <location evidence="1">Membrane</location>
        <topology evidence="1">Multi-pass membrane protein</topology>
    </subcellularLocation>
</comment>
<feature type="transmembrane region" description="Helical" evidence="6">
    <location>
        <begin position="605"/>
        <end position="624"/>
    </location>
</feature>
<dbReference type="CDD" id="cd01116">
    <property type="entry name" value="P_permease"/>
    <property type="match status" value="1"/>
</dbReference>
<gene>
    <name evidence="8" type="ORF">TKK_003680</name>
</gene>
<dbReference type="Proteomes" id="UP001627154">
    <property type="component" value="Unassembled WGS sequence"/>
</dbReference>
<keyword evidence="3 6" id="KW-0812">Transmembrane</keyword>
<keyword evidence="5 6" id="KW-0472">Membrane</keyword>
<protein>
    <recommendedName>
        <fullName evidence="7">Citrate transporter-like domain-containing protein</fullName>
    </recommendedName>
</protein>
<organism evidence="8 9">
    <name type="scientific">Trichogramma kaykai</name>
    <dbReference type="NCBI Taxonomy" id="54128"/>
    <lineage>
        <taxon>Eukaryota</taxon>
        <taxon>Metazoa</taxon>
        <taxon>Ecdysozoa</taxon>
        <taxon>Arthropoda</taxon>
        <taxon>Hexapoda</taxon>
        <taxon>Insecta</taxon>
        <taxon>Pterygota</taxon>
        <taxon>Neoptera</taxon>
        <taxon>Endopterygota</taxon>
        <taxon>Hymenoptera</taxon>
        <taxon>Apocrita</taxon>
        <taxon>Proctotrupomorpha</taxon>
        <taxon>Chalcidoidea</taxon>
        <taxon>Trichogrammatidae</taxon>
        <taxon>Trichogramma</taxon>
    </lineage>
</organism>
<reference evidence="8 9" key="1">
    <citation type="journal article" date="2024" name="bioRxiv">
        <title>A reference genome for Trichogramma kaykai: A tiny desert-dwelling parasitoid wasp with competing sex-ratio distorters.</title>
        <authorList>
            <person name="Culotta J."/>
            <person name="Lindsey A.R."/>
        </authorList>
    </citation>
    <scope>NUCLEOTIDE SEQUENCE [LARGE SCALE GENOMIC DNA]</scope>
    <source>
        <strain evidence="8 9">KSX58</strain>
    </source>
</reference>
<accession>A0ABD2XFH0</accession>
<feature type="transmembrane region" description="Helical" evidence="6">
    <location>
        <begin position="636"/>
        <end position="660"/>
    </location>
</feature>
<evidence type="ECO:0000256" key="4">
    <source>
        <dbReference type="ARBA" id="ARBA00022989"/>
    </source>
</evidence>
<dbReference type="EMBL" id="JBJJXI010000030">
    <property type="protein sequence ID" value="KAL3403391.1"/>
    <property type="molecule type" value="Genomic_DNA"/>
</dbReference>
<feature type="transmembrane region" description="Helical" evidence="6">
    <location>
        <begin position="292"/>
        <end position="309"/>
    </location>
</feature>
<keyword evidence="4 6" id="KW-1133">Transmembrane helix</keyword>